<dbReference type="FunFam" id="1.10.510.10:FF:000129">
    <property type="entry name" value="cysteine-rich receptor-like protein kinase 10"/>
    <property type="match status" value="1"/>
</dbReference>
<evidence type="ECO:0000256" key="14">
    <source>
        <dbReference type="ARBA" id="ARBA00047558"/>
    </source>
</evidence>
<dbReference type="SUPFAM" id="SSF56112">
    <property type="entry name" value="Protein kinase-like (PK-like)"/>
    <property type="match status" value="1"/>
</dbReference>
<comment type="catalytic activity">
    <reaction evidence="14">
        <text>L-seryl-[protein] + ATP = O-phospho-L-seryl-[protein] + ADP + H(+)</text>
        <dbReference type="Rhea" id="RHEA:17989"/>
        <dbReference type="Rhea" id="RHEA-COMP:9863"/>
        <dbReference type="Rhea" id="RHEA-COMP:11604"/>
        <dbReference type="ChEBI" id="CHEBI:15378"/>
        <dbReference type="ChEBI" id="CHEBI:29999"/>
        <dbReference type="ChEBI" id="CHEBI:30616"/>
        <dbReference type="ChEBI" id="CHEBI:83421"/>
        <dbReference type="ChEBI" id="CHEBI:456216"/>
    </reaction>
</comment>
<comment type="similarity">
    <text evidence="17">Belongs to the protein kinase superfamily.</text>
</comment>
<dbReference type="GO" id="GO:0004674">
    <property type="term" value="F:protein serine/threonine kinase activity"/>
    <property type="evidence" value="ECO:0007669"/>
    <property type="project" value="UniProtKB-KW"/>
</dbReference>
<evidence type="ECO:0000256" key="3">
    <source>
        <dbReference type="ARBA" id="ARBA00022679"/>
    </source>
</evidence>
<proteinExistence type="inferred from homology"/>
<dbReference type="PROSITE" id="PS00108">
    <property type="entry name" value="PROTEIN_KINASE_ST"/>
    <property type="match status" value="1"/>
</dbReference>
<dbReference type="InterPro" id="IPR011009">
    <property type="entry name" value="Kinase-like_dom_sf"/>
</dbReference>
<evidence type="ECO:0000256" key="8">
    <source>
        <dbReference type="ARBA" id="ARBA00022777"/>
    </source>
</evidence>
<organism evidence="19 20">
    <name type="scientific">Rosa chinensis</name>
    <name type="common">China rose</name>
    <dbReference type="NCBI Taxonomy" id="74649"/>
    <lineage>
        <taxon>Eukaryota</taxon>
        <taxon>Viridiplantae</taxon>
        <taxon>Streptophyta</taxon>
        <taxon>Embryophyta</taxon>
        <taxon>Tracheophyta</taxon>
        <taxon>Spermatophyta</taxon>
        <taxon>Magnoliopsida</taxon>
        <taxon>eudicotyledons</taxon>
        <taxon>Gunneridae</taxon>
        <taxon>Pentapetalae</taxon>
        <taxon>rosids</taxon>
        <taxon>fabids</taxon>
        <taxon>Rosales</taxon>
        <taxon>Rosaceae</taxon>
        <taxon>Rosoideae</taxon>
        <taxon>Rosoideae incertae sedis</taxon>
        <taxon>Rosa</taxon>
    </lineage>
</organism>
<protein>
    <recommendedName>
        <fullName evidence="18">Protein kinase domain-containing protein</fullName>
    </recommendedName>
</protein>
<evidence type="ECO:0000256" key="17">
    <source>
        <dbReference type="RuleBase" id="RU000304"/>
    </source>
</evidence>
<evidence type="ECO:0000256" key="9">
    <source>
        <dbReference type="ARBA" id="ARBA00022840"/>
    </source>
</evidence>
<dbReference type="GO" id="GO:0006950">
    <property type="term" value="P:response to stress"/>
    <property type="evidence" value="ECO:0007669"/>
    <property type="project" value="UniProtKB-ARBA"/>
</dbReference>
<sequence>MHLYLRSSEVRIAETYGLQVPFRSIRDATNDFSESNKLGRGGFGVVYRGRLWDKIDVAVKRLSRDSSQGDIEFKNEVELVAKLQHRNLVRLLGFCLERSERILIYEFVPNASLDHFIFDPIKREQLDWDIRYKIIIGIGRGLLYLHEDSRLKIIHRDLKASNILLDAEMNPKIADFGLARLFDTDQTQGETNRIVGTYGYMAPEYVMRGHFSVKSDVYSFGVLVLEIITGQKNSSFRHEESAEVLLSYAWNSWREGTALNLIDPMLRSGFSGPEIMRSIHIALLCVQQNVAARPTMAAVNHMYSNNSLNLPAPSQPAFFMPGGIGSSSNTSSGGENKSRNLIQISAQDMDMITELYPR</sequence>
<evidence type="ECO:0000256" key="12">
    <source>
        <dbReference type="ARBA" id="ARBA00023170"/>
    </source>
</evidence>
<dbReference type="CDD" id="cd14066">
    <property type="entry name" value="STKc_IRAK"/>
    <property type="match status" value="1"/>
</dbReference>
<reference evidence="19 20" key="1">
    <citation type="journal article" date="2018" name="Nat. Genet.">
        <title>The Rosa genome provides new insights in the design of modern roses.</title>
        <authorList>
            <person name="Bendahmane M."/>
        </authorList>
    </citation>
    <scope>NUCLEOTIDE SEQUENCE [LARGE SCALE GENOMIC DNA]</scope>
    <source>
        <strain evidence="20">cv. Old Blush</strain>
    </source>
</reference>
<evidence type="ECO:0000256" key="2">
    <source>
        <dbReference type="ARBA" id="ARBA00022527"/>
    </source>
</evidence>
<keyword evidence="3 19" id="KW-0808">Transferase</keyword>
<dbReference type="Gramene" id="PRQ34501">
    <property type="protein sequence ID" value="PRQ34501"/>
    <property type="gene ID" value="RchiOBHm_Chr5g0069631"/>
</dbReference>
<comment type="subcellular location">
    <subcellularLocation>
        <location evidence="1">Membrane</location>
        <topology evidence="1">Single-pass membrane protein</topology>
    </subcellularLocation>
</comment>
<dbReference type="InterPro" id="IPR001245">
    <property type="entry name" value="Ser-Thr/Tyr_kinase_cat_dom"/>
</dbReference>
<keyword evidence="7 16" id="KW-0547">Nucleotide-binding</keyword>
<dbReference type="SMART" id="SM00220">
    <property type="entry name" value="S_TKc"/>
    <property type="match status" value="1"/>
</dbReference>
<dbReference type="InterPro" id="IPR000719">
    <property type="entry name" value="Prot_kinase_dom"/>
</dbReference>
<evidence type="ECO:0000256" key="7">
    <source>
        <dbReference type="ARBA" id="ARBA00022741"/>
    </source>
</evidence>
<dbReference type="Gene3D" id="3.30.200.20">
    <property type="entry name" value="Phosphorylase Kinase, domain 1"/>
    <property type="match status" value="1"/>
</dbReference>
<keyword evidence="20" id="KW-1185">Reference proteome</keyword>
<keyword evidence="2 17" id="KW-0723">Serine/threonine-protein kinase</keyword>
<evidence type="ECO:0000256" key="5">
    <source>
        <dbReference type="ARBA" id="ARBA00022729"/>
    </source>
</evidence>
<keyword evidence="12" id="KW-0675">Receptor</keyword>
<keyword evidence="10" id="KW-1133">Transmembrane helix</keyword>
<keyword evidence="9 16" id="KW-0067">ATP-binding</keyword>
<evidence type="ECO:0000256" key="16">
    <source>
        <dbReference type="PROSITE-ProRule" id="PRU10141"/>
    </source>
</evidence>
<keyword evidence="4" id="KW-0812">Transmembrane</keyword>
<dbReference type="PANTHER" id="PTHR27002">
    <property type="entry name" value="RECEPTOR-LIKE SERINE/THREONINE-PROTEIN KINASE SD1-8"/>
    <property type="match status" value="1"/>
</dbReference>
<evidence type="ECO:0000313" key="19">
    <source>
        <dbReference type="EMBL" id="PRQ34501.1"/>
    </source>
</evidence>
<dbReference type="InterPro" id="IPR008271">
    <property type="entry name" value="Ser/Thr_kinase_AS"/>
</dbReference>
<feature type="binding site" evidence="16">
    <location>
        <position position="60"/>
    </location>
    <ligand>
        <name>ATP</name>
        <dbReference type="ChEBI" id="CHEBI:30616"/>
    </ligand>
</feature>
<dbReference type="Proteomes" id="UP000238479">
    <property type="component" value="Chromosome 5"/>
</dbReference>
<evidence type="ECO:0000256" key="11">
    <source>
        <dbReference type="ARBA" id="ARBA00023136"/>
    </source>
</evidence>
<dbReference type="GO" id="GO:0005524">
    <property type="term" value="F:ATP binding"/>
    <property type="evidence" value="ECO:0007669"/>
    <property type="project" value="UniProtKB-UniRule"/>
</dbReference>
<comment type="catalytic activity">
    <reaction evidence="15">
        <text>L-threonyl-[protein] + ATP = O-phospho-L-threonyl-[protein] + ADP + H(+)</text>
        <dbReference type="Rhea" id="RHEA:46608"/>
        <dbReference type="Rhea" id="RHEA-COMP:11060"/>
        <dbReference type="Rhea" id="RHEA-COMP:11605"/>
        <dbReference type="ChEBI" id="CHEBI:15378"/>
        <dbReference type="ChEBI" id="CHEBI:30013"/>
        <dbReference type="ChEBI" id="CHEBI:30616"/>
        <dbReference type="ChEBI" id="CHEBI:61977"/>
        <dbReference type="ChEBI" id="CHEBI:456216"/>
    </reaction>
</comment>
<dbReference type="PROSITE" id="PS50011">
    <property type="entry name" value="PROTEIN_KINASE_DOM"/>
    <property type="match status" value="1"/>
</dbReference>
<evidence type="ECO:0000256" key="10">
    <source>
        <dbReference type="ARBA" id="ARBA00022989"/>
    </source>
</evidence>
<evidence type="ECO:0000256" key="6">
    <source>
        <dbReference type="ARBA" id="ARBA00022737"/>
    </source>
</evidence>
<evidence type="ECO:0000256" key="13">
    <source>
        <dbReference type="ARBA" id="ARBA00023180"/>
    </source>
</evidence>
<keyword evidence="6" id="KW-0677">Repeat</keyword>
<dbReference type="FunFam" id="3.30.200.20:FF:000142">
    <property type="entry name" value="Cysteine-rich receptor-like protein kinase 10"/>
    <property type="match status" value="1"/>
</dbReference>
<dbReference type="Gene3D" id="1.10.510.10">
    <property type="entry name" value="Transferase(Phosphotransferase) domain 1"/>
    <property type="match status" value="1"/>
</dbReference>
<dbReference type="GO" id="GO:0005886">
    <property type="term" value="C:plasma membrane"/>
    <property type="evidence" value="ECO:0007669"/>
    <property type="project" value="TreeGrafter"/>
</dbReference>
<keyword evidence="5" id="KW-0732">Signal</keyword>
<dbReference type="EMBL" id="PDCK01000043">
    <property type="protein sequence ID" value="PRQ34501.1"/>
    <property type="molecule type" value="Genomic_DNA"/>
</dbReference>
<dbReference type="PROSITE" id="PS00107">
    <property type="entry name" value="PROTEIN_KINASE_ATP"/>
    <property type="match status" value="1"/>
</dbReference>
<evidence type="ECO:0000313" key="20">
    <source>
        <dbReference type="Proteomes" id="UP000238479"/>
    </source>
</evidence>
<evidence type="ECO:0000256" key="15">
    <source>
        <dbReference type="ARBA" id="ARBA00047951"/>
    </source>
</evidence>
<evidence type="ECO:0000256" key="1">
    <source>
        <dbReference type="ARBA" id="ARBA00004167"/>
    </source>
</evidence>
<evidence type="ECO:0000256" key="4">
    <source>
        <dbReference type="ARBA" id="ARBA00022692"/>
    </source>
</evidence>
<comment type="caution">
    <text evidence="19">The sequence shown here is derived from an EMBL/GenBank/DDBJ whole genome shotgun (WGS) entry which is preliminary data.</text>
</comment>
<keyword evidence="13" id="KW-0325">Glycoprotein</keyword>
<gene>
    <name evidence="19" type="ORF">RchiOBHm_Chr5g0069631</name>
</gene>
<dbReference type="PANTHER" id="PTHR27002:SF1104">
    <property type="entry name" value="CYSTEINE-RICH RECEPTOR-LIKE PROTEIN KINASE 27-RELATED"/>
    <property type="match status" value="1"/>
</dbReference>
<dbReference type="Pfam" id="PF07714">
    <property type="entry name" value="PK_Tyr_Ser-Thr"/>
    <property type="match status" value="1"/>
</dbReference>
<name>A0A2P6QJY5_ROSCH</name>
<dbReference type="AlphaFoldDB" id="A0A2P6QJY5"/>
<accession>A0A2P6QJY5</accession>
<evidence type="ECO:0000259" key="18">
    <source>
        <dbReference type="PROSITE" id="PS50011"/>
    </source>
</evidence>
<dbReference type="InterPro" id="IPR017441">
    <property type="entry name" value="Protein_kinase_ATP_BS"/>
</dbReference>
<keyword evidence="8" id="KW-0418">Kinase</keyword>
<dbReference type="OMA" id="FRCHETE"/>
<feature type="domain" description="Protein kinase" evidence="18">
    <location>
        <begin position="32"/>
        <end position="304"/>
    </location>
</feature>
<keyword evidence="11" id="KW-0472">Membrane</keyword>